<keyword evidence="1" id="KW-0472">Membrane</keyword>
<proteinExistence type="predicted"/>
<dbReference type="Gene3D" id="1.10.3210.10">
    <property type="entry name" value="Hypothetical protein af1432"/>
    <property type="match status" value="1"/>
</dbReference>
<name>A0A1M6FE24_MALRU</name>
<dbReference type="PROSITE" id="PS51832">
    <property type="entry name" value="HD_GYP"/>
    <property type="match status" value="1"/>
</dbReference>
<dbReference type="Proteomes" id="UP000184171">
    <property type="component" value="Unassembled WGS sequence"/>
</dbReference>
<dbReference type="Pfam" id="PF13487">
    <property type="entry name" value="HD_5"/>
    <property type="match status" value="1"/>
</dbReference>
<dbReference type="CDD" id="cd00077">
    <property type="entry name" value="HDc"/>
    <property type="match status" value="1"/>
</dbReference>
<keyword evidence="1" id="KW-1133">Transmembrane helix</keyword>
<dbReference type="Pfam" id="PF05226">
    <property type="entry name" value="CHASE2"/>
    <property type="match status" value="1"/>
</dbReference>
<dbReference type="SMART" id="SM00471">
    <property type="entry name" value="HDc"/>
    <property type="match status" value="1"/>
</dbReference>
<dbReference type="STRING" id="1122189.SAMN02745165_01257"/>
<protein>
    <submittedName>
        <fullName evidence="3">Adenylate cyclase</fullName>
    </submittedName>
</protein>
<evidence type="ECO:0000256" key="1">
    <source>
        <dbReference type="SAM" id="Phobius"/>
    </source>
</evidence>
<dbReference type="EMBL" id="FQZT01000003">
    <property type="protein sequence ID" value="SHI95984.1"/>
    <property type="molecule type" value="Genomic_DNA"/>
</dbReference>
<dbReference type="PANTHER" id="PTHR45228">
    <property type="entry name" value="CYCLIC DI-GMP PHOSPHODIESTERASE TM_0186-RELATED"/>
    <property type="match status" value="1"/>
</dbReference>
<keyword evidence="1" id="KW-0812">Transmembrane</keyword>
<feature type="transmembrane region" description="Helical" evidence="1">
    <location>
        <begin position="364"/>
        <end position="385"/>
    </location>
</feature>
<sequence length="670" mass="73845">MSLRRQKKAAFRLSPLAEARSGVLACGLLITLAAVVLLFYPPQLLRFFDFRIYDLMLSGQPEQSLSQQPVVVGIDEQSLARYGQWPWPRYRLAKLLDELQQHGVAAVGVDLLMPEEDRTSLDLILRERRRDLGEDCGLLPALQERESNDLLLARVLAATSSVLGFKFLSHADAEPVDVLPPALPGVVIRNERGEMPWREPQGVLGSLEVLQSAAAASGFVNAASDRDGVVRRMPLLQGFAGRYYPSLALATVLQAVGGGQLHFDVWQQEAALEFAGRTVPLDQGGNMLLGYSGAGGYRYVSAAELLEGTLPDGELQGAVVFVGAVAEGLGDRHVTPLQRNFPGVEIHAVIASNLLNSSWYSHPVWARGAEFWTVLLFGFCSAWLLSRFRLTVPLVLSAVVAGLFFWGSMMLFRSGHYFVSPTMPVLVLLLNAGLLGLVRYGIAAKNLRKRSRSLLKAQDATIVSLITLAETRDSDTGAHILRTQRFVRELAEQLRTDSSYASEISEEDAEMMFQSAPLHDIGKVGIPDRILLKSGTLTDEEIVVMREHPQLGAMALGCTADALELPEDSAYLHYARQMAETHHERWDGSGYPKGLKGEEIPLAGRLMALADVYDALVSERSYKEAMTHLQAREYILSKSGELFDPEIVRAFLSSEERFAAISNEYRNIEL</sequence>
<accession>A0A1M6FE24</accession>
<gene>
    <name evidence="3" type="ORF">SAMN02745165_01257</name>
</gene>
<evidence type="ECO:0000259" key="2">
    <source>
        <dbReference type="PROSITE" id="PS51832"/>
    </source>
</evidence>
<dbReference type="SUPFAM" id="SSF109604">
    <property type="entry name" value="HD-domain/PDEase-like"/>
    <property type="match status" value="1"/>
</dbReference>
<dbReference type="InterPro" id="IPR007890">
    <property type="entry name" value="CHASE2"/>
</dbReference>
<dbReference type="PANTHER" id="PTHR45228:SF5">
    <property type="entry name" value="CYCLIC DI-GMP PHOSPHODIESTERASE VC_1348-RELATED"/>
    <property type="match status" value="1"/>
</dbReference>
<evidence type="ECO:0000313" key="3">
    <source>
        <dbReference type="EMBL" id="SHI95984.1"/>
    </source>
</evidence>
<dbReference type="AlphaFoldDB" id="A0A1M6FE24"/>
<feature type="domain" description="HD-GYP" evidence="2">
    <location>
        <begin position="454"/>
        <end position="667"/>
    </location>
</feature>
<reference evidence="3 4" key="1">
    <citation type="submission" date="2016-11" db="EMBL/GenBank/DDBJ databases">
        <authorList>
            <person name="Jaros S."/>
            <person name="Januszkiewicz K."/>
            <person name="Wedrychowicz H."/>
        </authorList>
    </citation>
    <scope>NUCLEOTIDE SEQUENCE [LARGE SCALE GENOMIC DNA]</scope>
    <source>
        <strain evidence="3 4">DSM 5091</strain>
    </source>
</reference>
<keyword evidence="4" id="KW-1185">Reference proteome</keyword>
<feature type="transmembrane region" description="Helical" evidence="1">
    <location>
        <begin position="418"/>
        <end position="442"/>
    </location>
</feature>
<dbReference type="RefSeq" id="WP_072906863.1">
    <property type="nucleotide sequence ID" value="NZ_FQZT01000003.1"/>
</dbReference>
<feature type="transmembrane region" description="Helical" evidence="1">
    <location>
        <begin position="392"/>
        <end position="412"/>
    </location>
</feature>
<organism evidence="3 4">
    <name type="scientific">Malonomonas rubra DSM 5091</name>
    <dbReference type="NCBI Taxonomy" id="1122189"/>
    <lineage>
        <taxon>Bacteria</taxon>
        <taxon>Pseudomonadati</taxon>
        <taxon>Thermodesulfobacteriota</taxon>
        <taxon>Desulfuromonadia</taxon>
        <taxon>Desulfuromonadales</taxon>
        <taxon>Geopsychrobacteraceae</taxon>
        <taxon>Malonomonas</taxon>
    </lineage>
</organism>
<dbReference type="InterPro" id="IPR052020">
    <property type="entry name" value="Cyclic_di-GMP/3'3'-cGAMP_PDE"/>
</dbReference>
<dbReference type="InterPro" id="IPR003607">
    <property type="entry name" value="HD/PDEase_dom"/>
</dbReference>
<dbReference type="OrthoDB" id="9776250at2"/>
<evidence type="ECO:0000313" key="4">
    <source>
        <dbReference type="Proteomes" id="UP000184171"/>
    </source>
</evidence>
<feature type="transmembrane region" description="Helical" evidence="1">
    <location>
        <begin position="21"/>
        <end position="40"/>
    </location>
</feature>
<dbReference type="SMART" id="SM01080">
    <property type="entry name" value="CHASE2"/>
    <property type="match status" value="1"/>
</dbReference>
<dbReference type="InterPro" id="IPR037522">
    <property type="entry name" value="HD_GYP_dom"/>
</dbReference>